<dbReference type="GO" id="GO:0016887">
    <property type="term" value="F:ATP hydrolysis activity"/>
    <property type="evidence" value="ECO:0007669"/>
    <property type="project" value="InterPro"/>
</dbReference>
<dbReference type="GO" id="GO:0015807">
    <property type="term" value="P:L-amino acid transport"/>
    <property type="evidence" value="ECO:0007669"/>
    <property type="project" value="TreeGrafter"/>
</dbReference>
<evidence type="ECO:0000313" key="8">
    <source>
        <dbReference type="Proteomes" id="UP000604475"/>
    </source>
</evidence>
<dbReference type="PANTHER" id="PTHR43820">
    <property type="entry name" value="HIGH-AFFINITY BRANCHED-CHAIN AMINO ACID TRANSPORT ATP-BINDING PROTEIN LIVF"/>
    <property type="match status" value="1"/>
</dbReference>
<evidence type="ECO:0000256" key="5">
    <source>
        <dbReference type="ARBA" id="ARBA00022970"/>
    </source>
</evidence>
<gene>
    <name evidence="7" type="ORF">I7412_32795</name>
</gene>
<comment type="similarity">
    <text evidence="1">Belongs to the ABC transporter superfamily.</text>
</comment>
<dbReference type="InterPro" id="IPR003593">
    <property type="entry name" value="AAA+_ATPase"/>
</dbReference>
<reference evidence="7" key="1">
    <citation type="submission" date="2020-12" db="EMBL/GenBank/DDBJ databases">
        <title>Genomic characterization of non-nitrogen-fixing Frankia strains.</title>
        <authorList>
            <person name="Carlos-Shanley C."/>
            <person name="Guerra T."/>
            <person name="Hahn D."/>
        </authorList>
    </citation>
    <scope>NUCLEOTIDE SEQUENCE</scope>
    <source>
        <strain evidence="7">CN6</strain>
    </source>
</reference>
<accession>A0A937RKB6</accession>
<dbReference type="SUPFAM" id="SSF52540">
    <property type="entry name" value="P-loop containing nucleoside triphosphate hydrolases"/>
    <property type="match status" value="1"/>
</dbReference>
<dbReference type="RefSeq" id="WP_203007021.1">
    <property type="nucleotide sequence ID" value="NZ_JADWYU010000162.1"/>
</dbReference>
<feature type="domain" description="ABC transporter" evidence="6">
    <location>
        <begin position="13"/>
        <end position="242"/>
    </location>
</feature>
<dbReference type="InterPro" id="IPR027417">
    <property type="entry name" value="P-loop_NTPase"/>
</dbReference>
<keyword evidence="2" id="KW-0813">Transport</keyword>
<dbReference type="Pfam" id="PF00005">
    <property type="entry name" value="ABC_tran"/>
    <property type="match status" value="1"/>
</dbReference>
<dbReference type="InterPro" id="IPR003439">
    <property type="entry name" value="ABC_transporter-like_ATP-bd"/>
</dbReference>
<evidence type="ECO:0000259" key="6">
    <source>
        <dbReference type="PROSITE" id="PS50893"/>
    </source>
</evidence>
<evidence type="ECO:0000256" key="4">
    <source>
        <dbReference type="ARBA" id="ARBA00022840"/>
    </source>
</evidence>
<dbReference type="PROSITE" id="PS50893">
    <property type="entry name" value="ABC_TRANSPORTER_2"/>
    <property type="match status" value="1"/>
</dbReference>
<keyword evidence="5" id="KW-0029">Amino-acid transport</keyword>
<keyword evidence="4 7" id="KW-0067">ATP-binding</keyword>
<name>A0A937RKB6_9ACTN</name>
<evidence type="ECO:0000256" key="1">
    <source>
        <dbReference type="ARBA" id="ARBA00005417"/>
    </source>
</evidence>
<dbReference type="CDD" id="cd03224">
    <property type="entry name" value="ABC_TM1139_LivF_branched"/>
    <property type="match status" value="1"/>
</dbReference>
<organism evidence="7 8">
    <name type="scientific">Frankia nepalensis</name>
    <dbReference type="NCBI Taxonomy" id="1836974"/>
    <lineage>
        <taxon>Bacteria</taxon>
        <taxon>Bacillati</taxon>
        <taxon>Actinomycetota</taxon>
        <taxon>Actinomycetes</taxon>
        <taxon>Frankiales</taxon>
        <taxon>Frankiaceae</taxon>
        <taxon>Frankia</taxon>
    </lineage>
</organism>
<dbReference type="SMART" id="SM00382">
    <property type="entry name" value="AAA"/>
    <property type="match status" value="1"/>
</dbReference>
<keyword evidence="3" id="KW-0547">Nucleotide-binding</keyword>
<keyword evidence="8" id="KW-1185">Reference proteome</keyword>
<proteinExistence type="inferred from homology"/>
<protein>
    <submittedName>
        <fullName evidence="7">ABC transporter ATP-binding protein</fullName>
    </submittedName>
</protein>
<dbReference type="GO" id="GO:0005524">
    <property type="term" value="F:ATP binding"/>
    <property type="evidence" value="ECO:0007669"/>
    <property type="project" value="UniProtKB-KW"/>
</dbReference>
<comment type="caution">
    <text evidence="7">The sequence shown here is derived from an EMBL/GenBank/DDBJ whole genome shotgun (WGS) entry which is preliminary data.</text>
</comment>
<dbReference type="InterPro" id="IPR052156">
    <property type="entry name" value="BCAA_Transport_ATP-bd_LivF"/>
</dbReference>
<dbReference type="AlphaFoldDB" id="A0A937RKB6"/>
<evidence type="ECO:0000256" key="3">
    <source>
        <dbReference type="ARBA" id="ARBA00022741"/>
    </source>
</evidence>
<dbReference type="EMBL" id="JAEACQ010000287">
    <property type="protein sequence ID" value="MBL7631857.1"/>
    <property type="molecule type" value="Genomic_DNA"/>
</dbReference>
<evidence type="ECO:0000313" key="7">
    <source>
        <dbReference type="EMBL" id="MBL7631857.1"/>
    </source>
</evidence>
<evidence type="ECO:0000256" key="2">
    <source>
        <dbReference type="ARBA" id="ARBA00022448"/>
    </source>
</evidence>
<dbReference type="Gene3D" id="3.40.50.300">
    <property type="entry name" value="P-loop containing nucleotide triphosphate hydrolases"/>
    <property type="match status" value="1"/>
</dbReference>
<dbReference type="GO" id="GO:0015658">
    <property type="term" value="F:branched-chain amino acid transmembrane transporter activity"/>
    <property type="evidence" value="ECO:0007669"/>
    <property type="project" value="TreeGrafter"/>
</dbReference>
<dbReference type="Proteomes" id="UP000604475">
    <property type="component" value="Unassembled WGS sequence"/>
</dbReference>
<sequence length="243" mass="25298">MSADQGVAAEPLLRVDDLRVDYRGVVAVGGVSLRVAEGQCVAVIGANGAGKTSLLRAVGGFVPAGAGSRVELAGVDLTRMPAHRRVRAGLGSVLENRHLFPHMTVRDNLELGAAAAPGRSGAGLRGALSLLPELEGLLDRRAATLSGGQQQFVAIGRALATEPRLLLLDEPTNGLAPRLVERVIEIVRHLRAAGTATLLVEQRLEVAVAITAEVHVLAHGRVVHSTDGDTADLARIAHSAYLS</sequence>
<dbReference type="PANTHER" id="PTHR43820:SF4">
    <property type="entry name" value="HIGH-AFFINITY BRANCHED-CHAIN AMINO ACID TRANSPORT ATP-BINDING PROTEIN LIVF"/>
    <property type="match status" value="1"/>
</dbReference>